<reference evidence="2 3" key="1">
    <citation type="submission" date="2018-11" db="EMBL/GenBank/DDBJ databases">
        <authorList>
            <person name="Kleinhagauer T."/>
            <person name="Glaeser S.P."/>
            <person name="Spergser J."/>
            <person name="Ruckert C."/>
            <person name="Kaempfer P."/>
            <person name="Busse H.-J."/>
        </authorList>
    </citation>
    <scope>NUCLEOTIDE SEQUENCE [LARGE SCALE GENOMIC DNA]</scope>
    <source>
        <strain evidence="2 3">W8</strain>
    </source>
</reference>
<keyword evidence="3" id="KW-1185">Reference proteome</keyword>
<name>A0A3G6J4A4_9CORY</name>
<dbReference type="EMBL" id="CP033897">
    <property type="protein sequence ID" value="AZA10904.1"/>
    <property type="molecule type" value="Genomic_DNA"/>
</dbReference>
<evidence type="ECO:0000313" key="2">
    <source>
        <dbReference type="EMBL" id="AZA10904.1"/>
    </source>
</evidence>
<dbReference type="KEGG" id="cgk:CGERO_02905"/>
<accession>A0A3G6J4A4</accession>
<evidence type="ECO:0000313" key="3">
    <source>
        <dbReference type="Proteomes" id="UP000271587"/>
    </source>
</evidence>
<evidence type="ECO:0000256" key="1">
    <source>
        <dbReference type="SAM" id="MobiDB-lite"/>
    </source>
</evidence>
<dbReference type="OrthoDB" id="9974362at2"/>
<dbReference type="AlphaFoldDB" id="A0A3G6J4A4"/>
<gene>
    <name evidence="2" type="ORF">CGERO_02905</name>
</gene>
<sequence length="231" mass="25017">MILTLSAKWQIDPNGPLRKAEQAEDLWSVINAVGSLMSGEPLFPWFLGESNEDGLLFDGSPEDLVLEFYSAEHAKPSAVEFLPAIMLATDIALRNAFSTFDLANVRLSLHPGEQSCALSRPWWDNYFNQSRGGTRHLVKLAPALPDIGHAAQSACPNLFSVEGDNLIAGSWGLVECAVLVAVVTSVMPVWSTLAIESRLLAPDHPVSSSDATIAKQQKMKASSTITDSLRD</sequence>
<dbReference type="Proteomes" id="UP000271587">
    <property type="component" value="Chromosome"/>
</dbReference>
<dbReference type="RefSeq" id="WP_123933385.1">
    <property type="nucleotide sequence ID" value="NZ_CP033897.1"/>
</dbReference>
<organism evidence="2 3">
    <name type="scientific">Corynebacterium gerontici</name>
    <dbReference type="NCBI Taxonomy" id="2079234"/>
    <lineage>
        <taxon>Bacteria</taxon>
        <taxon>Bacillati</taxon>
        <taxon>Actinomycetota</taxon>
        <taxon>Actinomycetes</taxon>
        <taxon>Mycobacteriales</taxon>
        <taxon>Corynebacteriaceae</taxon>
        <taxon>Corynebacterium</taxon>
    </lineage>
</organism>
<proteinExistence type="predicted"/>
<feature type="region of interest" description="Disordered" evidence="1">
    <location>
        <begin position="210"/>
        <end position="231"/>
    </location>
</feature>
<protein>
    <submittedName>
        <fullName evidence="2">Uncharacterized protein</fullName>
    </submittedName>
</protein>